<name>A0ABS4NSZ0_9BACL</name>
<dbReference type="InterPro" id="IPR018060">
    <property type="entry name" value="HTH_AraC"/>
</dbReference>
<dbReference type="InterPro" id="IPR011051">
    <property type="entry name" value="RmlC_Cupin_sf"/>
</dbReference>
<dbReference type="SUPFAM" id="SSF46689">
    <property type="entry name" value="Homeodomain-like"/>
    <property type="match status" value="2"/>
</dbReference>
<reference evidence="5 6" key="1">
    <citation type="submission" date="2021-03" db="EMBL/GenBank/DDBJ databases">
        <title>Genomic Encyclopedia of Type Strains, Phase IV (KMG-IV): sequencing the most valuable type-strain genomes for metagenomic binning, comparative biology and taxonomic classification.</title>
        <authorList>
            <person name="Goeker M."/>
        </authorList>
    </citation>
    <scope>NUCLEOTIDE SEQUENCE [LARGE SCALE GENOMIC DNA]</scope>
    <source>
        <strain evidence="5 6">DSM 101953</strain>
    </source>
</reference>
<evidence type="ECO:0000256" key="3">
    <source>
        <dbReference type="ARBA" id="ARBA00023163"/>
    </source>
</evidence>
<evidence type="ECO:0000313" key="5">
    <source>
        <dbReference type="EMBL" id="MBP2113176.1"/>
    </source>
</evidence>
<dbReference type="SMART" id="SM00342">
    <property type="entry name" value="HTH_ARAC"/>
    <property type="match status" value="1"/>
</dbReference>
<evidence type="ECO:0000256" key="2">
    <source>
        <dbReference type="ARBA" id="ARBA00023125"/>
    </source>
</evidence>
<dbReference type="EMBL" id="JAGGLV010000010">
    <property type="protein sequence ID" value="MBP2113176.1"/>
    <property type="molecule type" value="Genomic_DNA"/>
</dbReference>
<dbReference type="Gene3D" id="1.10.10.60">
    <property type="entry name" value="Homeodomain-like"/>
    <property type="match status" value="2"/>
</dbReference>
<dbReference type="PANTHER" id="PTHR43280">
    <property type="entry name" value="ARAC-FAMILY TRANSCRIPTIONAL REGULATOR"/>
    <property type="match status" value="1"/>
</dbReference>
<keyword evidence="2" id="KW-0238">DNA-binding</keyword>
<dbReference type="Pfam" id="PF12833">
    <property type="entry name" value="HTH_18"/>
    <property type="match status" value="1"/>
</dbReference>
<gene>
    <name evidence="5" type="ORF">J2Z70_003335</name>
</gene>
<dbReference type="Proteomes" id="UP000773462">
    <property type="component" value="Unassembled WGS sequence"/>
</dbReference>
<dbReference type="RefSeq" id="WP_209874936.1">
    <property type="nucleotide sequence ID" value="NZ_JAGGLV010000010.1"/>
</dbReference>
<keyword evidence="3" id="KW-0804">Transcription</keyword>
<accession>A0ABS4NSZ0</accession>
<organism evidence="5 6">
    <name type="scientific">Paenibacillus silagei</name>
    <dbReference type="NCBI Taxonomy" id="1670801"/>
    <lineage>
        <taxon>Bacteria</taxon>
        <taxon>Bacillati</taxon>
        <taxon>Bacillota</taxon>
        <taxon>Bacilli</taxon>
        <taxon>Bacillales</taxon>
        <taxon>Paenibacillaceae</taxon>
        <taxon>Paenibacillus</taxon>
    </lineage>
</organism>
<keyword evidence="1" id="KW-0805">Transcription regulation</keyword>
<evidence type="ECO:0000259" key="4">
    <source>
        <dbReference type="PROSITE" id="PS01124"/>
    </source>
</evidence>
<dbReference type="PROSITE" id="PS01124">
    <property type="entry name" value="HTH_ARAC_FAMILY_2"/>
    <property type="match status" value="1"/>
</dbReference>
<proteinExistence type="predicted"/>
<protein>
    <submittedName>
        <fullName evidence="5">AraC-like DNA-binding protein</fullName>
    </submittedName>
</protein>
<evidence type="ECO:0000256" key="1">
    <source>
        <dbReference type="ARBA" id="ARBA00023015"/>
    </source>
</evidence>
<dbReference type="SUPFAM" id="SSF51182">
    <property type="entry name" value="RmlC-like cupins"/>
    <property type="match status" value="1"/>
</dbReference>
<dbReference type="PANTHER" id="PTHR43280:SF28">
    <property type="entry name" value="HTH-TYPE TRANSCRIPTIONAL ACTIVATOR RHAS"/>
    <property type="match status" value="1"/>
</dbReference>
<evidence type="ECO:0000313" key="6">
    <source>
        <dbReference type="Proteomes" id="UP000773462"/>
    </source>
</evidence>
<sequence>MIVEDINENDVIYRCIGKDFNQGILSCGFMRKRSAERSQYDFKIGYYSCFVVLQGSGTFISADGTVTPMQAGDLVQRLPERLHSTAIEPDGNWIEFYISVGYPVYSYLKTLGIINSDKEVQSALHTNDFFFDFVSLLKALKSATDESLPSLLMKSQDLIIRLHSSIHNAHSNENDSKITKACELISVSNDIHFDIQEVASAVNMGYENFRKFFKETTGISPKRYHTEHLMRQAKMMLLSGLPIKHVAVSLGYGDIYSFTKQFTKSEGVSPGRYIRKTKPVQN</sequence>
<dbReference type="InterPro" id="IPR009057">
    <property type="entry name" value="Homeodomain-like_sf"/>
</dbReference>
<comment type="caution">
    <text evidence="5">The sequence shown here is derived from an EMBL/GenBank/DDBJ whole genome shotgun (WGS) entry which is preliminary data.</text>
</comment>
<keyword evidence="6" id="KW-1185">Reference proteome</keyword>
<feature type="domain" description="HTH araC/xylS-type" evidence="4">
    <location>
        <begin position="179"/>
        <end position="276"/>
    </location>
</feature>